<keyword evidence="3" id="KW-0472">Membrane</keyword>
<evidence type="ECO:0000313" key="4">
    <source>
        <dbReference type="EMBL" id="MEI4768678.1"/>
    </source>
</evidence>
<dbReference type="InterPro" id="IPR018778">
    <property type="entry name" value="T7SS_EssB"/>
</dbReference>
<evidence type="ECO:0000256" key="2">
    <source>
        <dbReference type="SAM" id="Coils"/>
    </source>
</evidence>
<dbReference type="Gene3D" id="1.10.510.10">
    <property type="entry name" value="Transferase(Phosphotransferase) domain 1"/>
    <property type="match status" value="1"/>
</dbReference>
<comment type="caution">
    <text evidence="4">The sequence shown here is derived from an EMBL/GenBank/DDBJ whole genome shotgun (WGS) entry which is preliminary data.</text>
</comment>
<keyword evidence="3" id="KW-1133">Transmembrane helix</keyword>
<organism evidence="4 5">
    <name type="scientific">Psychrobacillus mangrovi</name>
    <dbReference type="NCBI Taxonomy" id="3117745"/>
    <lineage>
        <taxon>Bacteria</taxon>
        <taxon>Bacillati</taxon>
        <taxon>Bacillota</taxon>
        <taxon>Bacilli</taxon>
        <taxon>Bacillales</taxon>
        <taxon>Bacillaceae</taxon>
        <taxon>Psychrobacillus</taxon>
    </lineage>
</organism>
<protein>
    <submittedName>
        <fullName evidence="4">Type VII secretion protein EssB</fullName>
    </submittedName>
</protein>
<dbReference type="RefSeq" id="WP_336496236.1">
    <property type="nucleotide sequence ID" value="NZ_JBAWSY010000002.1"/>
</dbReference>
<evidence type="ECO:0000256" key="3">
    <source>
        <dbReference type="SAM" id="Phobius"/>
    </source>
</evidence>
<dbReference type="Gene3D" id="1.25.40.680">
    <property type="entry name" value="Type VII secretion system EssB, C-terminal-like domain"/>
    <property type="match status" value="1"/>
</dbReference>
<name>A0ABU8F0Z2_9BACI</name>
<reference evidence="4 5" key="1">
    <citation type="submission" date="2024-01" db="EMBL/GenBank/DDBJ databases">
        <title>Seven novel Bacillus-like species.</title>
        <authorList>
            <person name="Liu G."/>
        </authorList>
    </citation>
    <scope>NUCLEOTIDE SEQUENCE [LARGE SCALE GENOMIC DNA]</scope>
    <source>
        <strain evidence="4 5">FJAT-51614</strain>
    </source>
</reference>
<accession>A0ABU8F0Z2</accession>
<feature type="transmembrane region" description="Helical" evidence="3">
    <location>
        <begin position="220"/>
        <end position="241"/>
    </location>
</feature>
<gene>
    <name evidence="4" type="primary">essB</name>
    <name evidence="4" type="ORF">WAX74_03270</name>
</gene>
<sequence length="391" mass="45732">MATNIHTYLKNRIGAEINQEENKTTFVFQKERVGFKRTSEIIFLKEVNPKITKDIVITDDELIIQAEIPSTFKRFNEIHMEDEKSRWMFAYQLVEKVHSHPYPRLNLIVCPENTVYSRGMEPLFIYYGVQGSLPPFEKNEERVWLETKAVAAAAIDGSFTFEEYLKYSEILELKEIGSTIMSMQDSQSLLNYISEQLEQLEFRERENIRLPRKKWKITKGLSICFGVLLLPAIVFTIIYFIHEKPKNEAYTLGHEYFLGQNYSQVVTELSPYSVKSMPYVVLYELAYSSVTNERLDEEQKENVLSNITLQTDADYLQYWIYIGRGEAENAVDLARAMEDGELITYGLLKRREEIKADQGLTGEEIQTLVEEIDREVEEYEKLMEEEEESDN</sequence>
<dbReference type="Pfam" id="PF10140">
    <property type="entry name" value="YukC"/>
    <property type="match status" value="1"/>
</dbReference>
<evidence type="ECO:0000256" key="1">
    <source>
        <dbReference type="ARBA" id="ARBA00010163"/>
    </source>
</evidence>
<dbReference type="Proteomes" id="UP001364890">
    <property type="component" value="Unassembled WGS sequence"/>
</dbReference>
<keyword evidence="2" id="KW-0175">Coiled coil</keyword>
<evidence type="ECO:0000313" key="5">
    <source>
        <dbReference type="Proteomes" id="UP001364890"/>
    </source>
</evidence>
<dbReference type="NCBIfam" id="TIGR03926">
    <property type="entry name" value="T7_EssB"/>
    <property type="match status" value="1"/>
</dbReference>
<feature type="coiled-coil region" evidence="2">
    <location>
        <begin position="362"/>
        <end position="389"/>
    </location>
</feature>
<dbReference type="InterPro" id="IPR042565">
    <property type="entry name" value="T7SS_EssB_C"/>
</dbReference>
<keyword evidence="3" id="KW-0812">Transmembrane</keyword>
<comment type="similarity">
    <text evidence="1">Belongs to the EssB family.</text>
</comment>
<dbReference type="EMBL" id="JBAWSY010000002">
    <property type="protein sequence ID" value="MEI4768678.1"/>
    <property type="molecule type" value="Genomic_DNA"/>
</dbReference>
<keyword evidence="5" id="KW-1185">Reference proteome</keyword>
<proteinExistence type="inferred from homology"/>